<reference evidence="2 3" key="1">
    <citation type="submission" date="2019-01" db="EMBL/GenBank/DDBJ databases">
        <title>Draft genome sequence of Cellulomonas takizawaensis strain TKZ-21.</title>
        <authorList>
            <person name="Yamamura H."/>
            <person name="Hayashi T."/>
            <person name="Hamada M."/>
            <person name="Serisawa Y."/>
            <person name="Matsuyama K."/>
            <person name="Nakagawa Y."/>
            <person name="Otoguro M."/>
            <person name="Yanagida F."/>
            <person name="Hayakawa M."/>
        </authorList>
    </citation>
    <scope>NUCLEOTIDE SEQUENCE [LARGE SCALE GENOMIC DNA]</scope>
    <source>
        <strain evidence="2 3">NBRC12680</strain>
    </source>
</reference>
<feature type="region of interest" description="Disordered" evidence="1">
    <location>
        <begin position="284"/>
        <end position="317"/>
    </location>
</feature>
<evidence type="ECO:0000313" key="2">
    <source>
        <dbReference type="EMBL" id="GCE78407.1"/>
    </source>
</evidence>
<keyword evidence="3" id="KW-1185">Reference proteome</keyword>
<organism evidence="2 3">
    <name type="scientific">Cellulomonas biazotea</name>
    <dbReference type="NCBI Taxonomy" id="1709"/>
    <lineage>
        <taxon>Bacteria</taxon>
        <taxon>Bacillati</taxon>
        <taxon>Actinomycetota</taxon>
        <taxon>Actinomycetes</taxon>
        <taxon>Micrococcales</taxon>
        <taxon>Cellulomonadaceae</taxon>
        <taxon>Cellulomonas</taxon>
    </lineage>
</organism>
<dbReference type="AlphaFoldDB" id="A0A402DWA7"/>
<evidence type="ECO:0008006" key="4">
    <source>
        <dbReference type="Google" id="ProtNLM"/>
    </source>
</evidence>
<feature type="compositionally biased region" description="Low complexity" evidence="1">
    <location>
        <begin position="289"/>
        <end position="302"/>
    </location>
</feature>
<sequence length="317" mass="30478">MSVGVLRRLVAAAAAAAATSVTRGLLDAQAPGGAQRWTRTNHRGEPVSMLEGPAVAAGLLAGAVVGAPSARAAAALTVATGAGAAFGIVDDLTEDTEARRKGLRGHLGALARGEVTTGGLKVLGIGAGALVAAAVATPWRDGDGARRSTLGWAADVAVSGALVAASANLVNLLDLRPGRALKASAVVALPLALGAGAGAGAAAGVLGAAGAAVEQDLAEHDMLGDGGANALGAALGAAVVLGAPRAVRVGALAVVTALTLASEKVSFTQVIERTPGLREVDAWGRRPRATAGSTTPSAGGAAVPVADGTRPTTTGPA</sequence>
<dbReference type="OrthoDB" id="2679245at2"/>
<evidence type="ECO:0000313" key="3">
    <source>
        <dbReference type="Proteomes" id="UP000289954"/>
    </source>
</evidence>
<dbReference type="Proteomes" id="UP000289954">
    <property type="component" value="Unassembled WGS sequence"/>
</dbReference>
<proteinExistence type="predicted"/>
<protein>
    <recommendedName>
        <fullName evidence="4">Glycosyl transferase</fullName>
    </recommendedName>
</protein>
<evidence type="ECO:0000256" key="1">
    <source>
        <dbReference type="SAM" id="MobiDB-lite"/>
    </source>
</evidence>
<gene>
    <name evidence="2" type="ORF">CBZ_34630</name>
</gene>
<accession>A0A402DWA7</accession>
<dbReference type="RefSeq" id="WP_130783095.1">
    <property type="nucleotide sequence ID" value="NZ_BIMR01000408.1"/>
</dbReference>
<dbReference type="EMBL" id="BIMR01000408">
    <property type="protein sequence ID" value="GCE78407.1"/>
    <property type="molecule type" value="Genomic_DNA"/>
</dbReference>
<comment type="caution">
    <text evidence="2">The sequence shown here is derived from an EMBL/GenBank/DDBJ whole genome shotgun (WGS) entry which is preliminary data.</text>
</comment>
<name>A0A402DWA7_9CELL</name>